<dbReference type="Gene3D" id="3.30.40.10">
    <property type="entry name" value="Zinc/RING finger domain, C3HC4 (zinc finger)"/>
    <property type="match status" value="1"/>
</dbReference>
<dbReference type="PROSITE" id="PS51873">
    <property type="entry name" value="TRIAD"/>
    <property type="match status" value="1"/>
</dbReference>
<dbReference type="PANTHER" id="PTHR31063">
    <property type="entry name" value="PROTEIN CBG08668"/>
    <property type="match status" value="1"/>
</dbReference>
<organism evidence="10 11">
    <name type="scientific">Panagrolaimus superbus</name>
    <dbReference type="NCBI Taxonomy" id="310955"/>
    <lineage>
        <taxon>Eukaryota</taxon>
        <taxon>Metazoa</taxon>
        <taxon>Ecdysozoa</taxon>
        <taxon>Nematoda</taxon>
        <taxon>Chromadorea</taxon>
        <taxon>Rhabditida</taxon>
        <taxon>Tylenchina</taxon>
        <taxon>Panagrolaimomorpha</taxon>
        <taxon>Panagrolaimoidea</taxon>
        <taxon>Panagrolaimidae</taxon>
        <taxon>Panagrolaimus</taxon>
    </lineage>
</organism>
<evidence type="ECO:0000259" key="8">
    <source>
        <dbReference type="PROSITE" id="PS50089"/>
    </source>
</evidence>
<keyword evidence="4 7" id="KW-0863">Zinc-finger</keyword>
<feature type="domain" description="RING-type" evidence="8">
    <location>
        <begin position="472"/>
        <end position="518"/>
    </location>
</feature>
<name>A0A914Y5M1_9BILA</name>
<dbReference type="InterPro" id="IPR044066">
    <property type="entry name" value="TRIAD_supradom"/>
</dbReference>
<protein>
    <submittedName>
        <fullName evidence="11">RING-type domain-containing protein</fullName>
    </submittedName>
</protein>
<dbReference type="PROSITE" id="PS50089">
    <property type="entry name" value="ZF_RING_2"/>
    <property type="match status" value="1"/>
</dbReference>
<evidence type="ECO:0000313" key="10">
    <source>
        <dbReference type="Proteomes" id="UP000887577"/>
    </source>
</evidence>
<evidence type="ECO:0000313" key="11">
    <source>
        <dbReference type="WBParaSite" id="PSU_v2.g12977.t1"/>
    </source>
</evidence>
<keyword evidence="1" id="KW-0808">Transferase</keyword>
<keyword evidence="10" id="KW-1185">Reference proteome</keyword>
<dbReference type="InterPro" id="IPR002867">
    <property type="entry name" value="IBR_dom"/>
</dbReference>
<dbReference type="GO" id="GO:0016740">
    <property type="term" value="F:transferase activity"/>
    <property type="evidence" value="ECO:0007669"/>
    <property type="project" value="UniProtKB-KW"/>
</dbReference>
<dbReference type="SUPFAM" id="SSF57850">
    <property type="entry name" value="RING/U-box"/>
    <property type="match status" value="2"/>
</dbReference>
<proteinExistence type="predicted"/>
<evidence type="ECO:0000256" key="4">
    <source>
        <dbReference type="ARBA" id="ARBA00022771"/>
    </source>
</evidence>
<keyword evidence="6" id="KW-0862">Zinc</keyword>
<feature type="domain" description="RING-type" evidence="9">
    <location>
        <begin position="468"/>
        <end position="664"/>
    </location>
</feature>
<reference evidence="11" key="1">
    <citation type="submission" date="2022-11" db="UniProtKB">
        <authorList>
            <consortium name="WormBaseParasite"/>
        </authorList>
    </citation>
    <scope>IDENTIFICATION</scope>
</reference>
<keyword evidence="2" id="KW-0479">Metal-binding</keyword>
<evidence type="ECO:0000256" key="6">
    <source>
        <dbReference type="ARBA" id="ARBA00022833"/>
    </source>
</evidence>
<dbReference type="Pfam" id="PF00097">
    <property type="entry name" value="zf-C3HC4"/>
    <property type="match status" value="1"/>
</dbReference>
<evidence type="ECO:0000256" key="5">
    <source>
        <dbReference type="ARBA" id="ARBA00022786"/>
    </source>
</evidence>
<evidence type="ECO:0000259" key="9">
    <source>
        <dbReference type="PROSITE" id="PS51873"/>
    </source>
</evidence>
<dbReference type="Proteomes" id="UP000887577">
    <property type="component" value="Unplaced"/>
</dbReference>
<dbReference type="InterPro" id="IPR013083">
    <property type="entry name" value="Znf_RING/FYVE/PHD"/>
</dbReference>
<accession>A0A914Y5M1</accession>
<dbReference type="Pfam" id="PF01485">
    <property type="entry name" value="IBR"/>
    <property type="match status" value="1"/>
</dbReference>
<keyword evidence="3" id="KW-0677">Repeat</keyword>
<dbReference type="SMART" id="SM00647">
    <property type="entry name" value="IBR"/>
    <property type="match status" value="1"/>
</dbReference>
<dbReference type="PANTHER" id="PTHR31063:SF4">
    <property type="entry name" value="IBR DOMAIN-CONTAINING PROTEIN"/>
    <property type="match status" value="1"/>
</dbReference>
<evidence type="ECO:0000256" key="2">
    <source>
        <dbReference type="ARBA" id="ARBA00022723"/>
    </source>
</evidence>
<sequence length="798" mass="91941">MSYSSKSGCSRNGKIHSKLSFKAPKSQKFSTLQKIIFGENKLSKKDKLALKASKNGNLFPNICYSLNKCGRWDALGSLENIVEKLAENDKDMGFSIAAIKCENENWIKSCKRIIKVGKNGGIQSYKVKSKRGAPFISLLNRDSEVSKKKEKGKKESMKEKLEEAPLIMYKINEWQSKDSEESRPQKVGKKAKKVRKITDFDENDFLHYADVESEESEYDDQEEMEEDMLVAATTSKLTIGDCIIVKTPKTRKRKSINFDMIDDEIDKIKMPSNISTKMNTIPDELATMGDEFVATFNRICDIQVKGFFNFPSFISFEEFNEIKFMYDFHWLNTDATNKRCLFTIPKADKNEISNFDSSIKLECIQINPKNRHIRITINSTHDFDVTALMSKTKDLTLTEKIIKIITNIYNTSLKNSVPFNVKPSMTISNPSLTASTYPIGDFELLYQCQNSSLSNNENMEEEFEIISLNEKCNFCYKTKKYDLTLLQCGHHFCNECSTKSIRKQIRNCSNILSCEICETPFDPLFILSSTPLLLLQYYLRIIKSDNNDSIVCPSCQGVLIIEKDKIKFGNIQCKKCGISFCVSCKDSPHFPLTCDQMKIWTSKILHEAWFTKNGQIQCYCDTMLSIPSNLESNTELECSECARKYQVMWNDPDYYNKMNRWWWKINVNVLPYSDEFTPNIITKKIKNICLDAHFKSLDTAASHGSMAKRISKLGILDIVEARILYTTTLHFMEFGYAWLYLNKKSKTDKKSLIQKCLKELRGILSEFENRDFQENDVIGCEKLKQWKSLTNKVLNNLL</sequence>
<keyword evidence="5" id="KW-0833">Ubl conjugation pathway</keyword>
<dbReference type="GO" id="GO:0008270">
    <property type="term" value="F:zinc ion binding"/>
    <property type="evidence" value="ECO:0007669"/>
    <property type="project" value="UniProtKB-KW"/>
</dbReference>
<dbReference type="InterPro" id="IPR001841">
    <property type="entry name" value="Znf_RING"/>
</dbReference>
<dbReference type="CDD" id="cd20335">
    <property type="entry name" value="BRcat_RBR"/>
    <property type="match status" value="1"/>
</dbReference>
<evidence type="ECO:0000256" key="3">
    <source>
        <dbReference type="ARBA" id="ARBA00022737"/>
    </source>
</evidence>
<dbReference type="InterPro" id="IPR018957">
    <property type="entry name" value="Znf_C3HC4_RING-type"/>
</dbReference>
<evidence type="ECO:0000256" key="7">
    <source>
        <dbReference type="PROSITE-ProRule" id="PRU00175"/>
    </source>
</evidence>
<evidence type="ECO:0000256" key="1">
    <source>
        <dbReference type="ARBA" id="ARBA00022679"/>
    </source>
</evidence>
<dbReference type="WBParaSite" id="PSU_v2.g12977.t1">
    <property type="protein sequence ID" value="PSU_v2.g12977.t1"/>
    <property type="gene ID" value="PSU_v2.g12977"/>
</dbReference>
<dbReference type="AlphaFoldDB" id="A0A914Y5M1"/>